<feature type="domain" description="RRM" evidence="6">
    <location>
        <begin position="71"/>
        <end position="148"/>
    </location>
</feature>
<dbReference type="InterPro" id="IPR012677">
    <property type="entry name" value="Nucleotide-bd_a/b_plait_sf"/>
</dbReference>
<feature type="region of interest" description="Disordered" evidence="5">
    <location>
        <begin position="20"/>
        <end position="63"/>
    </location>
</feature>
<keyword evidence="2" id="KW-0747">Spliceosome</keyword>
<reference evidence="7" key="1">
    <citation type="submission" date="2023-04" db="EMBL/GenBank/DDBJ databases">
        <authorList>
            <person name="Vijverberg K."/>
            <person name="Xiong W."/>
            <person name="Schranz E."/>
        </authorList>
    </citation>
    <scope>NUCLEOTIDE SEQUENCE</scope>
</reference>
<organism evidence="7 8">
    <name type="scientific">Lactuca saligna</name>
    <name type="common">Willowleaf lettuce</name>
    <dbReference type="NCBI Taxonomy" id="75948"/>
    <lineage>
        <taxon>Eukaryota</taxon>
        <taxon>Viridiplantae</taxon>
        <taxon>Streptophyta</taxon>
        <taxon>Embryophyta</taxon>
        <taxon>Tracheophyta</taxon>
        <taxon>Spermatophyta</taxon>
        <taxon>Magnoliopsida</taxon>
        <taxon>eudicotyledons</taxon>
        <taxon>Gunneridae</taxon>
        <taxon>Pentapetalae</taxon>
        <taxon>asterids</taxon>
        <taxon>campanulids</taxon>
        <taxon>Asterales</taxon>
        <taxon>Asteraceae</taxon>
        <taxon>Cichorioideae</taxon>
        <taxon>Cichorieae</taxon>
        <taxon>Lactucinae</taxon>
        <taxon>Lactuca</taxon>
    </lineage>
</organism>
<dbReference type="Gene3D" id="3.30.70.330">
    <property type="match status" value="1"/>
</dbReference>
<gene>
    <name evidence="7" type="ORF">LSALG_LOCUS17881</name>
</gene>
<keyword evidence="3" id="KW-0508">mRNA splicing</keyword>
<evidence type="ECO:0000313" key="7">
    <source>
        <dbReference type="EMBL" id="CAI9277976.1"/>
    </source>
</evidence>
<evidence type="ECO:0000256" key="4">
    <source>
        <dbReference type="PROSITE-ProRule" id="PRU00176"/>
    </source>
</evidence>
<proteinExistence type="predicted"/>
<dbReference type="InterPro" id="IPR050907">
    <property type="entry name" value="SRSF"/>
</dbReference>
<dbReference type="InterPro" id="IPR000504">
    <property type="entry name" value="RRM_dom"/>
</dbReference>
<evidence type="ECO:0000256" key="1">
    <source>
        <dbReference type="ARBA" id="ARBA00022664"/>
    </source>
</evidence>
<name>A0AA36E044_LACSI</name>
<evidence type="ECO:0000256" key="2">
    <source>
        <dbReference type="ARBA" id="ARBA00022728"/>
    </source>
</evidence>
<evidence type="ECO:0000256" key="5">
    <source>
        <dbReference type="SAM" id="MobiDB-lite"/>
    </source>
</evidence>
<dbReference type="GO" id="GO:0005681">
    <property type="term" value="C:spliceosomal complex"/>
    <property type="evidence" value="ECO:0007669"/>
    <property type="project" value="UniProtKB-KW"/>
</dbReference>
<dbReference type="PROSITE" id="PS50102">
    <property type="entry name" value="RRM"/>
    <property type="match status" value="1"/>
</dbReference>
<accession>A0AA36E044</accession>
<dbReference type="CDD" id="cd00590">
    <property type="entry name" value="RRM_SF"/>
    <property type="match status" value="1"/>
</dbReference>
<dbReference type="SUPFAM" id="SSF54928">
    <property type="entry name" value="RNA-binding domain, RBD"/>
    <property type="match status" value="1"/>
</dbReference>
<dbReference type="GO" id="GO:0003723">
    <property type="term" value="F:RNA binding"/>
    <property type="evidence" value="ECO:0007669"/>
    <property type="project" value="UniProtKB-UniRule"/>
</dbReference>
<dbReference type="GO" id="GO:0006397">
    <property type="term" value="P:mRNA processing"/>
    <property type="evidence" value="ECO:0007669"/>
    <property type="project" value="UniProtKB-KW"/>
</dbReference>
<feature type="compositionally biased region" description="Basic and acidic residues" evidence="5">
    <location>
        <begin position="31"/>
        <end position="59"/>
    </location>
</feature>
<dbReference type="EMBL" id="OX465079">
    <property type="protein sequence ID" value="CAI9277976.1"/>
    <property type="molecule type" value="Genomic_DNA"/>
</dbReference>
<keyword evidence="4" id="KW-0694">RNA-binding</keyword>
<evidence type="ECO:0000313" key="8">
    <source>
        <dbReference type="Proteomes" id="UP001177003"/>
    </source>
</evidence>
<dbReference type="AlphaFoldDB" id="A0AA36E044"/>
<protein>
    <recommendedName>
        <fullName evidence="6">RRM domain-containing protein</fullName>
    </recommendedName>
</protein>
<keyword evidence="1" id="KW-0507">mRNA processing</keyword>
<dbReference type="Pfam" id="PF00076">
    <property type="entry name" value="RRM_1"/>
    <property type="match status" value="1"/>
</dbReference>
<keyword evidence="8" id="KW-1185">Reference proteome</keyword>
<dbReference type="PANTHER" id="PTHR23147">
    <property type="entry name" value="SERINE/ARGININE RICH SPLICING FACTOR"/>
    <property type="match status" value="1"/>
</dbReference>
<dbReference type="GO" id="GO:0008380">
    <property type="term" value="P:RNA splicing"/>
    <property type="evidence" value="ECO:0007669"/>
    <property type="project" value="UniProtKB-KW"/>
</dbReference>
<sequence>MMNVGGKRIPPAVTLIDTAAAKGDAATTHSPTRDAEKARQEEMKRHDDTLWSEDRRRGATDNGNSRIERITTYYVNNIPEATKKYGFRKIFERHGKVVDVYLHQKAGKDGKFYGFVRFIGIEDVGALEKELNGIDYNGVKLRVNISKYPRKTLNPNVTVEQTSRSSKRGVQFHNGLRDGRSFAQVVMPTVTGGRVTPDYQNPWVQNPIKIQSVPHMSNWFKKGTLIGEAKSLNHLGHLQSLLKMGNDEEFEIKYMVGLKVALHFCISVEVEAFLEHKNKWVYFFN</sequence>
<dbReference type="SMART" id="SM00360">
    <property type="entry name" value="RRM"/>
    <property type="match status" value="1"/>
</dbReference>
<dbReference type="Proteomes" id="UP001177003">
    <property type="component" value="Chromosome 3"/>
</dbReference>
<evidence type="ECO:0000256" key="3">
    <source>
        <dbReference type="ARBA" id="ARBA00023187"/>
    </source>
</evidence>
<dbReference type="InterPro" id="IPR035979">
    <property type="entry name" value="RBD_domain_sf"/>
</dbReference>
<evidence type="ECO:0000259" key="6">
    <source>
        <dbReference type="PROSITE" id="PS50102"/>
    </source>
</evidence>